<keyword evidence="8 12" id="KW-0798">TonB box</keyword>
<evidence type="ECO:0000313" key="17">
    <source>
        <dbReference type="EMBL" id="MBB2187873.1"/>
    </source>
</evidence>
<keyword evidence="14" id="KW-1133">Transmembrane helix</keyword>
<dbReference type="EMBL" id="QQAW01000015">
    <property type="protein sequence ID" value="RDI34242.1"/>
    <property type="molecule type" value="Genomic_DNA"/>
</dbReference>
<keyword evidence="7" id="KW-0406">Ion transport</keyword>
<evidence type="ECO:0000256" key="10">
    <source>
        <dbReference type="ARBA" id="ARBA00023237"/>
    </source>
</evidence>
<evidence type="ECO:0000313" key="20">
    <source>
        <dbReference type="Proteomes" id="UP000562982"/>
    </source>
</evidence>
<dbReference type="Pfam" id="PF07715">
    <property type="entry name" value="Plug"/>
    <property type="match status" value="1"/>
</dbReference>
<evidence type="ECO:0000256" key="4">
    <source>
        <dbReference type="ARBA" id="ARBA00022496"/>
    </source>
</evidence>
<dbReference type="GO" id="GO:0006826">
    <property type="term" value="P:iron ion transport"/>
    <property type="evidence" value="ECO:0007669"/>
    <property type="project" value="UniProtKB-KW"/>
</dbReference>
<dbReference type="Gene3D" id="2.40.170.20">
    <property type="entry name" value="TonB-dependent receptor, beta-barrel domain"/>
    <property type="match status" value="1"/>
</dbReference>
<dbReference type="PANTHER" id="PTHR32552:SF81">
    <property type="entry name" value="TONB-DEPENDENT OUTER MEMBRANE RECEPTOR"/>
    <property type="match status" value="1"/>
</dbReference>
<evidence type="ECO:0000313" key="18">
    <source>
        <dbReference type="EMBL" id="RDI34242.1"/>
    </source>
</evidence>
<keyword evidence="4" id="KW-0410">Iron transport</keyword>
<dbReference type="InterPro" id="IPR000531">
    <property type="entry name" value="Beta-barrel_TonB"/>
</dbReference>
<dbReference type="Pfam" id="PF00593">
    <property type="entry name" value="TonB_dep_Rec_b-barrel"/>
    <property type="match status" value="1"/>
</dbReference>
<evidence type="ECO:0000256" key="12">
    <source>
        <dbReference type="RuleBase" id="RU003357"/>
    </source>
</evidence>
<comment type="caution">
    <text evidence="18">The sequence shown here is derived from an EMBL/GenBank/DDBJ whole genome shotgun (WGS) entry which is preliminary data.</text>
</comment>
<evidence type="ECO:0000256" key="2">
    <source>
        <dbReference type="ARBA" id="ARBA00022448"/>
    </source>
</evidence>
<reference evidence="17 20" key="2">
    <citation type="submission" date="2020-04" db="EMBL/GenBank/DDBJ databases">
        <title>Description of novel Gluconacetobacter.</title>
        <authorList>
            <person name="Sombolestani A."/>
        </authorList>
    </citation>
    <scope>NUCLEOTIDE SEQUENCE [LARGE SCALE GENOMIC DNA]</scope>
    <source>
        <strain evidence="17 20">LMG 1382</strain>
    </source>
</reference>
<evidence type="ECO:0000256" key="1">
    <source>
        <dbReference type="ARBA" id="ARBA00004571"/>
    </source>
</evidence>
<dbReference type="InterPro" id="IPR039426">
    <property type="entry name" value="TonB-dep_rcpt-like"/>
</dbReference>
<evidence type="ECO:0000313" key="19">
    <source>
        <dbReference type="Proteomes" id="UP000254958"/>
    </source>
</evidence>
<organism evidence="18 19">
    <name type="scientific">Gluconacetobacter liquefaciens</name>
    <name type="common">Acetobacter liquefaciens</name>
    <dbReference type="NCBI Taxonomy" id="89584"/>
    <lineage>
        <taxon>Bacteria</taxon>
        <taxon>Pseudomonadati</taxon>
        <taxon>Pseudomonadota</taxon>
        <taxon>Alphaproteobacteria</taxon>
        <taxon>Acetobacterales</taxon>
        <taxon>Acetobacteraceae</taxon>
        <taxon>Gluconacetobacter</taxon>
    </lineage>
</organism>
<comment type="similarity">
    <text evidence="11 12">Belongs to the TonB-dependent receptor family.</text>
</comment>
<keyword evidence="10 11" id="KW-0998">Cell outer membrane</keyword>
<reference evidence="18 19" key="1">
    <citation type="submission" date="2018-07" db="EMBL/GenBank/DDBJ databases">
        <title>Genomic Encyclopedia of Type Strains, Phase IV (KMG-IV): sequencing the most valuable type-strain genomes for metagenomic binning, comparative biology and taxonomic classification.</title>
        <authorList>
            <person name="Goeker M."/>
        </authorList>
    </citation>
    <scope>NUCLEOTIDE SEQUENCE [LARGE SCALE GENOMIC DNA]</scope>
    <source>
        <strain evidence="18 19">DSM 5603</strain>
    </source>
</reference>
<dbReference type="AlphaFoldDB" id="A0A370FYP7"/>
<dbReference type="OrthoDB" id="9760333at2"/>
<evidence type="ECO:0000256" key="6">
    <source>
        <dbReference type="ARBA" id="ARBA00023004"/>
    </source>
</evidence>
<dbReference type="Proteomes" id="UP000562982">
    <property type="component" value="Unassembled WGS sequence"/>
</dbReference>
<evidence type="ECO:0000259" key="16">
    <source>
        <dbReference type="Pfam" id="PF07715"/>
    </source>
</evidence>
<feature type="domain" description="TonB-dependent receptor-like beta-barrel" evidence="15">
    <location>
        <begin position="372"/>
        <end position="829"/>
    </location>
</feature>
<keyword evidence="2 11" id="KW-0813">Transport</keyword>
<sequence>MHHVNPRILQPIIISRRYGTGHVLAVKVAVAFGTMAATSLYAMEKPAIAATTLLEKKKPVRSSKAATRSTTLQQGKSVARSQPIPTPPAHAGKPYRAADAETISVLSASRSHRQATARQSDPVAVTTLTSHDITEHQIANLQSAVKYIPAVTMQISNPRNVAINIRGLGNFSASAQDGIRNGVALYLDGVYQAMVGQSISDIVDLDGIEVLKGPQGTRGGVDNNAGVINITTRMPSFKREYSAEVLYGSYNSTSVKLHASGAIGNSDKVAYSLAALFRRQDGYVHNVTNGRDYQGYNTKGIRGQILAVPTERLRIRLIADYTHTHESCCVSVYNGLVSSYSNGAPINNSLPVRLGRLGLPMPPAHSTRDLLTNTVGGQSVDQEVYGVSLDLRYTFSNNWVLSSLASWRTWFWYPHNASGDFGADTYSASNNQVYEQNATEEVKISSPENRNFKFEGGVFYMWQEVPDYINDTYSKDAGVFYGNPTTARQRYVDTLALNGYSYWAYDEPVTNTVSVYGRTTWHATSKLDVIAGLRYSNTTVFGSRRAWQTGQSLAGLTAAEQAAAQTLRNSLRGGPQSFSAHTNESHPSGALTLNYKITPRNLLYVSYARGIRNGGINPNNLPSGASAIVKPELLDDVEVGLKNVFFHDRVLLNLAAFWEDDHNYISQGYVYTQNAQISYLTNAKEVISRGFEADARGQIIAGLEGRLSAAYTDAYYASFHNATKAYENSYPGAPTTADLTGSQISLNSKWNLSAGLEYTTHVDHILPDSRLSRATDFYVGMDYSWRSNYNSEPTNSRYSVIKAYGLLDAHLGVRARSGRWDLGFWGHNVTDQRYFITRSASSAGGVISGQPGDPAMFGGTFRINY</sequence>
<evidence type="ECO:0000259" key="15">
    <source>
        <dbReference type="Pfam" id="PF00593"/>
    </source>
</evidence>
<name>A0A370FYP7_GLULI</name>
<keyword evidence="9 11" id="KW-0472">Membrane</keyword>
<evidence type="ECO:0000256" key="7">
    <source>
        <dbReference type="ARBA" id="ARBA00023065"/>
    </source>
</evidence>
<comment type="subcellular location">
    <subcellularLocation>
        <location evidence="1 11">Cell outer membrane</location>
        <topology evidence="1 11">Multi-pass membrane protein</topology>
    </subcellularLocation>
</comment>
<dbReference type="InterPro" id="IPR036942">
    <property type="entry name" value="Beta-barrel_TonB_sf"/>
</dbReference>
<proteinExistence type="inferred from homology"/>
<evidence type="ECO:0000256" key="13">
    <source>
        <dbReference type="SAM" id="MobiDB-lite"/>
    </source>
</evidence>
<dbReference type="PANTHER" id="PTHR32552">
    <property type="entry name" value="FERRICHROME IRON RECEPTOR-RELATED"/>
    <property type="match status" value="1"/>
</dbReference>
<dbReference type="Proteomes" id="UP000254958">
    <property type="component" value="Unassembled WGS sequence"/>
</dbReference>
<keyword evidence="19" id="KW-1185">Reference proteome</keyword>
<evidence type="ECO:0000256" key="3">
    <source>
        <dbReference type="ARBA" id="ARBA00022452"/>
    </source>
</evidence>
<feature type="compositionally biased region" description="Polar residues" evidence="13">
    <location>
        <begin position="64"/>
        <end position="80"/>
    </location>
</feature>
<dbReference type="SUPFAM" id="SSF56935">
    <property type="entry name" value="Porins"/>
    <property type="match status" value="1"/>
</dbReference>
<dbReference type="InterPro" id="IPR012910">
    <property type="entry name" value="Plug_dom"/>
</dbReference>
<feature type="domain" description="TonB-dependent receptor plug" evidence="16">
    <location>
        <begin position="119"/>
        <end position="227"/>
    </location>
</feature>
<feature type="region of interest" description="Disordered" evidence="13">
    <location>
        <begin position="58"/>
        <end position="95"/>
    </location>
</feature>
<evidence type="ECO:0000256" key="8">
    <source>
        <dbReference type="ARBA" id="ARBA00023077"/>
    </source>
</evidence>
<accession>A0A370FYP7</accession>
<evidence type="ECO:0000256" key="14">
    <source>
        <dbReference type="SAM" id="Phobius"/>
    </source>
</evidence>
<keyword evidence="5 11" id="KW-0812">Transmembrane</keyword>
<feature type="transmembrane region" description="Helical" evidence="14">
    <location>
        <begin position="21"/>
        <end position="43"/>
    </location>
</feature>
<keyword evidence="6" id="KW-0408">Iron</keyword>
<evidence type="ECO:0000256" key="11">
    <source>
        <dbReference type="PROSITE-ProRule" id="PRU01360"/>
    </source>
</evidence>
<keyword evidence="18" id="KW-0675">Receptor</keyword>
<dbReference type="RefSeq" id="WP_114729316.1">
    <property type="nucleotide sequence ID" value="NZ_BJMI01000023.1"/>
</dbReference>
<evidence type="ECO:0000256" key="5">
    <source>
        <dbReference type="ARBA" id="ARBA00022692"/>
    </source>
</evidence>
<protein>
    <submittedName>
        <fullName evidence="18">Iron complex outermembrane receptor protein</fullName>
    </submittedName>
    <submittedName>
        <fullName evidence="17">TonB-dependent receptor</fullName>
    </submittedName>
</protein>
<dbReference type="PROSITE" id="PS52016">
    <property type="entry name" value="TONB_DEPENDENT_REC_3"/>
    <property type="match status" value="1"/>
</dbReference>
<evidence type="ECO:0000256" key="9">
    <source>
        <dbReference type="ARBA" id="ARBA00023136"/>
    </source>
</evidence>
<keyword evidence="3 11" id="KW-1134">Transmembrane beta strand</keyword>
<gene>
    <name evidence="18" type="ORF">C7453_11551</name>
    <name evidence="17" type="ORF">HLH32_16110</name>
</gene>
<dbReference type="GO" id="GO:0009279">
    <property type="term" value="C:cell outer membrane"/>
    <property type="evidence" value="ECO:0007669"/>
    <property type="project" value="UniProtKB-SubCell"/>
</dbReference>
<dbReference type="EMBL" id="JABEQI010000012">
    <property type="protein sequence ID" value="MBB2187873.1"/>
    <property type="molecule type" value="Genomic_DNA"/>
</dbReference>